<dbReference type="AlphaFoldDB" id="A0A0L0MFL3"/>
<gene>
    <name evidence="1" type="ORF">BVER_04430</name>
</gene>
<dbReference type="Proteomes" id="UP000036959">
    <property type="component" value="Unassembled WGS sequence"/>
</dbReference>
<dbReference type="EMBL" id="LFJJ01000019">
    <property type="protein sequence ID" value="KND61497.1"/>
    <property type="molecule type" value="Genomic_DNA"/>
</dbReference>
<evidence type="ECO:0000313" key="2">
    <source>
        <dbReference type="Proteomes" id="UP000036959"/>
    </source>
</evidence>
<comment type="caution">
    <text evidence="1">The sequence shown here is derived from an EMBL/GenBank/DDBJ whole genome shotgun (WGS) entry which is preliminary data.</text>
</comment>
<accession>A0A0L0MFL3</accession>
<proteinExistence type="predicted"/>
<protein>
    <submittedName>
        <fullName evidence="1">Conjugal transfer protein TraA</fullName>
    </submittedName>
</protein>
<reference evidence="2" key="1">
    <citation type="submission" date="2015-06" db="EMBL/GenBank/DDBJ databases">
        <title>Comparative genomics of Burkholderia leaf nodule symbionts.</title>
        <authorList>
            <person name="Carlier A."/>
            <person name="Eberl L."/>
            <person name="Pinto-Carbo M."/>
        </authorList>
    </citation>
    <scope>NUCLEOTIDE SEQUENCE [LARGE SCALE GENOMIC DNA]</scope>
    <source>
        <strain evidence="2">UZHbot4</strain>
    </source>
</reference>
<sequence length="125" mass="14140">MAEPPQREAPDLTRAVDRYARAWTDAATMRAQDLPILEHQKVALRDAGAALDVDRPWATLDLLTALEHEPATYKAMTQMHGRERTAQLVEGIAHEARVRQVPELKAARLVKIWNRLEAEREGLRG</sequence>
<organism evidence="1 2">
    <name type="scientific">Candidatus Burkholderia verschuerenii</name>
    <dbReference type="NCBI Taxonomy" id="242163"/>
    <lineage>
        <taxon>Bacteria</taxon>
        <taxon>Pseudomonadati</taxon>
        <taxon>Pseudomonadota</taxon>
        <taxon>Betaproteobacteria</taxon>
        <taxon>Burkholderiales</taxon>
        <taxon>Burkholderiaceae</taxon>
        <taxon>Burkholderia</taxon>
    </lineage>
</organism>
<keyword evidence="2" id="KW-1185">Reference proteome</keyword>
<dbReference type="PATRIC" id="fig|242163.4.peg.2650"/>
<name>A0A0L0MFL3_9BURK</name>
<evidence type="ECO:0000313" key="1">
    <source>
        <dbReference type="EMBL" id="KND61497.1"/>
    </source>
</evidence>
<dbReference type="OrthoDB" id="1826980at2"/>